<dbReference type="EMBL" id="KZ772898">
    <property type="protein sequence ID" value="PTQ27036.1"/>
    <property type="molecule type" value="Genomic_DNA"/>
</dbReference>
<name>A0A2R6VZJ3_MARPO</name>
<keyword evidence="2" id="KW-1185">Reference proteome</keyword>
<organism evidence="1 2">
    <name type="scientific">Marchantia polymorpha</name>
    <name type="common">Common liverwort</name>
    <name type="synonym">Marchantia aquatica</name>
    <dbReference type="NCBI Taxonomy" id="3197"/>
    <lineage>
        <taxon>Eukaryota</taxon>
        <taxon>Viridiplantae</taxon>
        <taxon>Streptophyta</taxon>
        <taxon>Embryophyta</taxon>
        <taxon>Marchantiophyta</taxon>
        <taxon>Marchantiopsida</taxon>
        <taxon>Marchantiidae</taxon>
        <taxon>Marchantiales</taxon>
        <taxon>Marchantiaceae</taxon>
        <taxon>Marchantia</taxon>
    </lineage>
</organism>
<evidence type="ECO:0000313" key="1">
    <source>
        <dbReference type="EMBL" id="PTQ27036.1"/>
    </source>
</evidence>
<proteinExistence type="predicted"/>
<accession>A0A2R6VZJ3</accession>
<sequence>MLSRKRFRLAITAPHLISARVSHHGLRQKARSVGPRKHVRPKLFGPKCAPPLSESLLPLGPDGSSCFEIVKQFPSY</sequence>
<reference evidence="2" key="1">
    <citation type="journal article" date="2017" name="Cell">
        <title>Insights into land plant evolution garnered from the Marchantia polymorpha genome.</title>
        <authorList>
            <person name="Bowman J.L."/>
            <person name="Kohchi T."/>
            <person name="Yamato K.T."/>
            <person name="Jenkins J."/>
            <person name="Shu S."/>
            <person name="Ishizaki K."/>
            <person name="Yamaoka S."/>
            <person name="Nishihama R."/>
            <person name="Nakamura Y."/>
            <person name="Berger F."/>
            <person name="Adam C."/>
            <person name="Aki S.S."/>
            <person name="Althoff F."/>
            <person name="Araki T."/>
            <person name="Arteaga-Vazquez M.A."/>
            <person name="Balasubrmanian S."/>
            <person name="Barry K."/>
            <person name="Bauer D."/>
            <person name="Boehm C.R."/>
            <person name="Briginshaw L."/>
            <person name="Caballero-Perez J."/>
            <person name="Catarino B."/>
            <person name="Chen F."/>
            <person name="Chiyoda S."/>
            <person name="Chovatia M."/>
            <person name="Davies K.M."/>
            <person name="Delmans M."/>
            <person name="Demura T."/>
            <person name="Dierschke T."/>
            <person name="Dolan L."/>
            <person name="Dorantes-Acosta A.E."/>
            <person name="Eklund D.M."/>
            <person name="Florent S.N."/>
            <person name="Flores-Sandoval E."/>
            <person name="Fujiyama A."/>
            <person name="Fukuzawa H."/>
            <person name="Galik B."/>
            <person name="Grimanelli D."/>
            <person name="Grimwood J."/>
            <person name="Grossniklaus U."/>
            <person name="Hamada T."/>
            <person name="Haseloff J."/>
            <person name="Hetherington A.J."/>
            <person name="Higo A."/>
            <person name="Hirakawa Y."/>
            <person name="Hundley H.N."/>
            <person name="Ikeda Y."/>
            <person name="Inoue K."/>
            <person name="Inoue S.I."/>
            <person name="Ishida S."/>
            <person name="Jia Q."/>
            <person name="Kakita M."/>
            <person name="Kanazawa T."/>
            <person name="Kawai Y."/>
            <person name="Kawashima T."/>
            <person name="Kennedy M."/>
            <person name="Kinose K."/>
            <person name="Kinoshita T."/>
            <person name="Kohara Y."/>
            <person name="Koide E."/>
            <person name="Komatsu K."/>
            <person name="Kopischke S."/>
            <person name="Kubo M."/>
            <person name="Kyozuka J."/>
            <person name="Lagercrantz U."/>
            <person name="Lin S.S."/>
            <person name="Lindquist E."/>
            <person name="Lipzen A.M."/>
            <person name="Lu C.W."/>
            <person name="De Luna E."/>
            <person name="Martienssen R.A."/>
            <person name="Minamino N."/>
            <person name="Mizutani M."/>
            <person name="Mizutani M."/>
            <person name="Mochizuki N."/>
            <person name="Monte I."/>
            <person name="Mosher R."/>
            <person name="Nagasaki H."/>
            <person name="Nakagami H."/>
            <person name="Naramoto S."/>
            <person name="Nishitani K."/>
            <person name="Ohtani M."/>
            <person name="Okamoto T."/>
            <person name="Okumura M."/>
            <person name="Phillips J."/>
            <person name="Pollak B."/>
            <person name="Reinders A."/>
            <person name="Rovekamp M."/>
            <person name="Sano R."/>
            <person name="Sawa S."/>
            <person name="Schmid M.W."/>
            <person name="Shirakawa M."/>
            <person name="Solano R."/>
            <person name="Spunde A."/>
            <person name="Suetsugu N."/>
            <person name="Sugano S."/>
            <person name="Sugiyama A."/>
            <person name="Sun R."/>
            <person name="Suzuki Y."/>
            <person name="Takenaka M."/>
            <person name="Takezawa D."/>
            <person name="Tomogane H."/>
            <person name="Tsuzuki M."/>
            <person name="Ueda T."/>
            <person name="Umeda M."/>
            <person name="Ward J.M."/>
            <person name="Watanabe Y."/>
            <person name="Yazaki K."/>
            <person name="Yokoyama R."/>
            <person name="Yoshitake Y."/>
            <person name="Yotsui I."/>
            <person name="Zachgo S."/>
            <person name="Schmutz J."/>
        </authorList>
    </citation>
    <scope>NUCLEOTIDE SEQUENCE [LARGE SCALE GENOMIC DNA]</scope>
    <source>
        <strain evidence="2">Tak-1</strain>
    </source>
</reference>
<protein>
    <submittedName>
        <fullName evidence="1">Uncharacterized protein</fullName>
    </submittedName>
</protein>
<gene>
    <name evidence="1" type="ORF">MARPO_0237s0002</name>
</gene>
<dbReference type="AlphaFoldDB" id="A0A2R6VZJ3"/>
<evidence type="ECO:0000313" key="2">
    <source>
        <dbReference type="Proteomes" id="UP000244005"/>
    </source>
</evidence>
<dbReference type="Proteomes" id="UP000244005">
    <property type="component" value="Unassembled WGS sequence"/>
</dbReference>